<accession>A0A4S8MHJ0</accession>
<dbReference type="OrthoDB" id="3019291at2759"/>
<evidence type="ECO:0000256" key="1">
    <source>
        <dbReference type="SAM" id="MobiDB-lite"/>
    </source>
</evidence>
<organism evidence="3 4">
    <name type="scientific">Dendrothele bispora (strain CBS 962.96)</name>
    <dbReference type="NCBI Taxonomy" id="1314807"/>
    <lineage>
        <taxon>Eukaryota</taxon>
        <taxon>Fungi</taxon>
        <taxon>Dikarya</taxon>
        <taxon>Basidiomycota</taxon>
        <taxon>Agaricomycotina</taxon>
        <taxon>Agaricomycetes</taxon>
        <taxon>Agaricomycetidae</taxon>
        <taxon>Agaricales</taxon>
        <taxon>Agaricales incertae sedis</taxon>
        <taxon>Dendrothele</taxon>
    </lineage>
</organism>
<keyword evidence="4" id="KW-1185">Reference proteome</keyword>
<feature type="compositionally biased region" description="Low complexity" evidence="1">
    <location>
        <begin position="1015"/>
        <end position="1040"/>
    </location>
</feature>
<dbReference type="EMBL" id="ML179085">
    <property type="protein sequence ID" value="THV01769.1"/>
    <property type="molecule type" value="Genomic_DNA"/>
</dbReference>
<evidence type="ECO:0000313" key="3">
    <source>
        <dbReference type="EMBL" id="THV01769.1"/>
    </source>
</evidence>
<dbReference type="Proteomes" id="UP000297245">
    <property type="component" value="Unassembled WGS sequence"/>
</dbReference>
<feature type="region of interest" description="Disordered" evidence="1">
    <location>
        <begin position="987"/>
        <end position="1081"/>
    </location>
</feature>
<dbReference type="AlphaFoldDB" id="A0A4S8MHJ0"/>
<proteinExistence type="predicted"/>
<feature type="region of interest" description="Disordered" evidence="1">
    <location>
        <begin position="1"/>
        <end position="35"/>
    </location>
</feature>
<sequence>MSNAFGNSQNVQICNQNNSPSSQSPNIPANQRPSLNITIPSSISVNGYDSCPETPATLVNDSPRSPVSPFQLENSNSFARIPVPIPNPQHPFSSTVNIPEVEPIKPRQVKRTQEEILKENLDNVSDILDQVRSTFGCIGDFLMLLFWSRKKKSDPDHRQRNHQDSVARFLSGHNNIKVADVDNAMYNHRNSQPSWRSPQFHQQNLAFSLTEDPTSIGFARPSLKAWAAQLCAVQALRDIKVLTRNNPDHPEYTPAILPVNNVSWEDVMKFNPERAIDTFRKRTVLLYNLWEYLSVPWKDGKPVERTHRPPHMRILASLTPLINGHNIHVNGYLSLPLGIHLFGSQAHTDIKQLASRMGLSVHDVSARKAIASMTEKAKVEMKEGTVEAAEGGDVARCMVVDNCQRYVPVYESGTLRKSQMKTGTYGCSVKLELVPPGAWDLADHLYRIVANKCCKMSVDSLWEDINWGHFHDSMVLYCVKTLAEEVNVLSFLTSNVSKRFRTEPMAIHRLPDELRTSIQPLGTNAKNELETQGMRCVMEDFNEQIGYPRNAAEMTIEWVGGDGGTFASVERVKKILAPTALSNRDTFRNKIATPEAWHAKHTAIKAISEIHFGPVNSSNPSSLSRLFNCAGLKRPANPKQVDHYPMVHGFRLVWTAMILDCWRVVLGTDDLQSHFNALADQGSLPDFDSLLATASILVQQYVSVAAINRVLSLHDQDTLKNPKLQIKKGKIWTAHLCQKSKEQTAQANSETITCDPDDFDGDHSLANSIAFKMQFGSWLLLDHAIKGGDVGRVMELLKIWIFMFAGSNHLKYTTYLLGLHCLLKYESSEALRVAILNNYLIKFGIEAQERDLMIEHHVFKLEDMVSKAGGNFDGHFYRNIIAPNVDNMIRLNRSLMSAVDLSNRKNTHTSPNMCPELLILMNYLKESELHLFRSTRTYPGHIATDILSEGYEKLGAGGKLNSFIQESSKKAKFIEAIEKEKKRIITAETTESSSVHPNPAPLRPSSRLDSESASKSESGSESESSSESRSELSSNPSSEDTSSDKEEVRQMNTDGSEIDVEQEDEEMEVIGSGCEDNWSDY</sequence>
<evidence type="ECO:0000313" key="4">
    <source>
        <dbReference type="Proteomes" id="UP000297245"/>
    </source>
</evidence>
<feature type="compositionally biased region" description="Acidic residues" evidence="1">
    <location>
        <begin position="1056"/>
        <end position="1068"/>
    </location>
</feature>
<dbReference type="InterPro" id="IPR046496">
    <property type="entry name" value="DUF6589"/>
</dbReference>
<feature type="compositionally biased region" description="Polar residues" evidence="1">
    <location>
        <begin position="1"/>
        <end position="14"/>
    </location>
</feature>
<feature type="compositionally biased region" description="Low complexity" evidence="1">
    <location>
        <begin position="15"/>
        <end position="26"/>
    </location>
</feature>
<dbReference type="Pfam" id="PF20231">
    <property type="entry name" value="DUF6589"/>
    <property type="match status" value="1"/>
</dbReference>
<name>A0A4S8MHJ0_DENBC</name>
<feature type="domain" description="DUF6589" evidence="2">
    <location>
        <begin position="456"/>
        <end position="908"/>
    </location>
</feature>
<protein>
    <recommendedName>
        <fullName evidence="2">DUF6589 domain-containing protein</fullName>
    </recommendedName>
</protein>
<gene>
    <name evidence="3" type="ORF">K435DRAFT_654641</name>
</gene>
<reference evidence="3 4" key="1">
    <citation type="journal article" date="2019" name="Nat. Ecol. Evol.">
        <title>Megaphylogeny resolves global patterns of mushroom evolution.</title>
        <authorList>
            <person name="Varga T."/>
            <person name="Krizsan K."/>
            <person name="Foldi C."/>
            <person name="Dima B."/>
            <person name="Sanchez-Garcia M."/>
            <person name="Sanchez-Ramirez S."/>
            <person name="Szollosi G.J."/>
            <person name="Szarkandi J.G."/>
            <person name="Papp V."/>
            <person name="Albert L."/>
            <person name="Andreopoulos W."/>
            <person name="Angelini C."/>
            <person name="Antonin V."/>
            <person name="Barry K.W."/>
            <person name="Bougher N.L."/>
            <person name="Buchanan P."/>
            <person name="Buyck B."/>
            <person name="Bense V."/>
            <person name="Catcheside P."/>
            <person name="Chovatia M."/>
            <person name="Cooper J."/>
            <person name="Damon W."/>
            <person name="Desjardin D."/>
            <person name="Finy P."/>
            <person name="Geml J."/>
            <person name="Haridas S."/>
            <person name="Hughes K."/>
            <person name="Justo A."/>
            <person name="Karasinski D."/>
            <person name="Kautmanova I."/>
            <person name="Kiss B."/>
            <person name="Kocsube S."/>
            <person name="Kotiranta H."/>
            <person name="LaButti K.M."/>
            <person name="Lechner B.E."/>
            <person name="Liimatainen K."/>
            <person name="Lipzen A."/>
            <person name="Lukacs Z."/>
            <person name="Mihaltcheva S."/>
            <person name="Morgado L.N."/>
            <person name="Niskanen T."/>
            <person name="Noordeloos M.E."/>
            <person name="Ohm R.A."/>
            <person name="Ortiz-Santana B."/>
            <person name="Ovrebo C."/>
            <person name="Racz N."/>
            <person name="Riley R."/>
            <person name="Savchenko A."/>
            <person name="Shiryaev A."/>
            <person name="Soop K."/>
            <person name="Spirin V."/>
            <person name="Szebenyi C."/>
            <person name="Tomsovsky M."/>
            <person name="Tulloss R.E."/>
            <person name="Uehling J."/>
            <person name="Grigoriev I.V."/>
            <person name="Vagvolgyi C."/>
            <person name="Papp T."/>
            <person name="Martin F.M."/>
            <person name="Miettinen O."/>
            <person name="Hibbett D.S."/>
            <person name="Nagy L.G."/>
        </authorList>
    </citation>
    <scope>NUCLEOTIDE SEQUENCE [LARGE SCALE GENOMIC DNA]</scope>
    <source>
        <strain evidence="3 4">CBS 962.96</strain>
    </source>
</reference>
<evidence type="ECO:0000259" key="2">
    <source>
        <dbReference type="Pfam" id="PF20231"/>
    </source>
</evidence>